<dbReference type="Proteomes" id="UP000050326">
    <property type="component" value="Unassembled WGS sequence"/>
</dbReference>
<dbReference type="Pfam" id="PF11738">
    <property type="entry name" value="DUF3298"/>
    <property type="match status" value="1"/>
</dbReference>
<dbReference type="Pfam" id="PF13739">
    <property type="entry name" value="PdaC"/>
    <property type="match status" value="1"/>
</dbReference>
<dbReference type="RefSeq" id="WP_054875474.1">
    <property type="nucleotide sequence ID" value="NZ_LKET01000032.1"/>
</dbReference>
<sequence length="284" mass="32319">MMTRRLEELKTEYKNIKAPERLKVRISRIIKIRFIMKKVIKSAACAAVFLGVFIGALNGIPAFAKSMASISGMEPVVKILTFGRYQINDGNFSADVVTPKIEGLLDKELQDRINNDFKENANLIISEFEKDYKEIKKADPEAHMGIEYNYQILTDNDNILAIDVYLLNTVGSSSTIHKFYTINKKNGELLTLPSLFKENADYVNVLSQYILSEMKRQNEAGENMFWLEEDSFAEPFTQIKPDQNFYIDNRGDLVICFDKYEVAPGASGSPEFIIPKDIISNILE</sequence>
<accession>A0A0P8X0K4</accession>
<feature type="domain" description="DUF3298" evidence="1">
    <location>
        <begin position="195"/>
        <end position="276"/>
    </location>
</feature>
<evidence type="ECO:0000259" key="2">
    <source>
        <dbReference type="Pfam" id="PF13739"/>
    </source>
</evidence>
<dbReference type="AlphaFoldDB" id="A0A0P8X0K4"/>
<gene>
    <name evidence="3" type="primary">rsiV_2</name>
    <name evidence="3" type="ORF">OXPF_24600</name>
</gene>
<dbReference type="OrthoDB" id="4990at2"/>
<dbReference type="InterPro" id="IPR021729">
    <property type="entry name" value="DUF3298"/>
</dbReference>
<feature type="domain" description="Deacetylase PdaC" evidence="2">
    <location>
        <begin position="92"/>
        <end position="164"/>
    </location>
</feature>
<name>A0A0P8X0K4_9CLOT</name>
<evidence type="ECO:0000259" key="1">
    <source>
        <dbReference type="Pfam" id="PF11738"/>
    </source>
</evidence>
<evidence type="ECO:0000313" key="4">
    <source>
        <dbReference type="Proteomes" id="UP000050326"/>
    </source>
</evidence>
<dbReference type="EMBL" id="LKET01000032">
    <property type="protein sequence ID" value="KPU44292.1"/>
    <property type="molecule type" value="Genomic_DNA"/>
</dbReference>
<dbReference type="PATRIC" id="fig|36849.3.peg.2594"/>
<protein>
    <submittedName>
        <fullName evidence="3">Anti-sigma-V factor RsiV</fullName>
    </submittedName>
</protein>
<dbReference type="Gene3D" id="3.30.565.40">
    <property type="entry name" value="Fervidobacterium nodosum Rt17-B1 like"/>
    <property type="match status" value="1"/>
</dbReference>
<proteinExistence type="predicted"/>
<comment type="caution">
    <text evidence="3">The sequence shown here is derived from an EMBL/GenBank/DDBJ whole genome shotgun (WGS) entry which is preliminary data.</text>
</comment>
<reference evidence="3 4" key="1">
    <citation type="submission" date="2015-09" db="EMBL/GenBank/DDBJ databases">
        <title>Genome sequence of Oxobacter pfennigii DSM 3222.</title>
        <authorList>
            <person name="Poehlein A."/>
            <person name="Bengelsdorf F.R."/>
            <person name="Schiel-Bengelsdorf B."/>
            <person name="Duerre P."/>
            <person name="Daniel R."/>
        </authorList>
    </citation>
    <scope>NUCLEOTIDE SEQUENCE [LARGE SCALE GENOMIC DNA]</scope>
    <source>
        <strain evidence="3 4">DSM 3222</strain>
    </source>
</reference>
<dbReference type="STRING" id="36849.OXPF_24600"/>
<dbReference type="Gene3D" id="3.90.640.20">
    <property type="entry name" value="Heat-shock cognate protein, ATPase"/>
    <property type="match status" value="1"/>
</dbReference>
<organism evidence="3 4">
    <name type="scientific">Oxobacter pfennigii</name>
    <dbReference type="NCBI Taxonomy" id="36849"/>
    <lineage>
        <taxon>Bacteria</taxon>
        <taxon>Bacillati</taxon>
        <taxon>Bacillota</taxon>
        <taxon>Clostridia</taxon>
        <taxon>Eubacteriales</taxon>
        <taxon>Clostridiaceae</taxon>
        <taxon>Oxobacter</taxon>
    </lineage>
</organism>
<dbReference type="InterPro" id="IPR025303">
    <property type="entry name" value="PdaC"/>
</dbReference>
<dbReference type="InterPro" id="IPR037126">
    <property type="entry name" value="PdaC/RsiV-like_sf"/>
</dbReference>
<evidence type="ECO:0000313" key="3">
    <source>
        <dbReference type="EMBL" id="KPU44292.1"/>
    </source>
</evidence>
<keyword evidence="4" id="KW-1185">Reference proteome</keyword>